<gene>
    <name evidence="2" type="ORF">HW561_15470</name>
</gene>
<accession>A0ABX2PSN0</accession>
<organism evidence="2 3">
    <name type="scientific">Ruegeria haliotis</name>
    <dbReference type="NCBI Taxonomy" id="2747601"/>
    <lineage>
        <taxon>Bacteria</taxon>
        <taxon>Pseudomonadati</taxon>
        <taxon>Pseudomonadota</taxon>
        <taxon>Alphaproteobacteria</taxon>
        <taxon>Rhodobacterales</taxon>
        <taxon>Roseobacteraceae</taxon>
        <taxon>Ruegeria</taxon>
    </lineage>
</organism>
<dbReference type="EMBL" id="JABXWT010000010">
    <property type="protein sequence ID" value="NVO57193.1"/>
    <property type="molecule type" value="Genomic_DNA"/>
</dbReference>
<dbReference type="RefSeq" id="WP_176866248.1">
    <property type="nucleotide sequence ID" value="NZ_JABXWT010000010.1"/>
</dbReference>
<comment type="caution">
    <text evidence="2">The sequence shown here is derived from an EMBL/GenBank/DDBJ whole genome shotgun (WGS) entry which is preliminary data.</text>
</comment>
<proteinExistence type="predicted"/>
<evidence type="ECO:0000256" key="1">
    <source>
        <dbReference type="SAM" id="MobiDB-lite"/>
    </source>
</evidence>
<feature type="region of interest" description="Disordered" evidence="1">
    <location>
        <begin position="619"/>
        <end position="639"/>
    </location>
</feature>
<name>A0ABX2PSN0_9RHOB</name>
<evidence type="ECO:0000313" key="3">
    <source>
        <dbReference type="Proteomes" id="UP000630805"/>
    </source>
</evidence>
<dbReference type="Proteomes" id="UP000630805">
    <property type="component" value="Unassembled WGS sequence"/>
</dbReference>
<sequence length="646" mass="69279">MALDSITETIAHFVGTFEITMEQARLRDQYEEFTALKRKAELEDIEGPTTIRIKADLELAPGDYKPLPYKFSPEQPDLPFPPAPSGPISETVIYLDGVPVSERFIPDSAIGGPSASAELIILRPDTEPLGSAVTYTLQTLFMRDNDTVGEGDFRDTEALMATGEEMLDMALSLHAVAAPSFSLAEYKSIDAVEALAEQMLNPMNSDVEGVTVHQFHGEDALGVIVNGEHMSEAPVWNDLLPTYHQPEEETENELSNLLPAEWDQSDDPEFDAGHTVVAGGNLAINAVSATVAWVDAPFIAVGGQSISLTMISQVALVSDWDQGQAGTGSGTNIVQSSQIEVEANAAPWLVESTGEPGQPSFLTVDWVHGDLVVANFIKQVIDATDIDHIQTEISAASTLYAMGDNEMFNVTDIIQLGSFYDLIMIGGNMVSVDMLFQTIALMDDDIVTGGMSGTMAGEDENLVMNQASVNTIGEDFHEELQQNISSAMAMQEMDMAALEEALLNDPMFAGMEQMRVLKIDGDLLQVNIIEQVTMMLDQDDIFLSGPNAAQTQVIAGSNAMLNAASITKLGVDSTVMAGGGSYSDLLLHQASLIEMQESEDIAELTNEAIAILMEEAAGGQMGAPSGPQLSPAEQLNADDGLQTMLA</sequence>
<evidence type="ECO:0000313" key="2">
    <source>
        <dbReference type="EMBL" id="NVO57193.1"/>
    </source>
</evidence>
<reference evidence="2 3" key="1">
    <citation type="submission" date="2020-06" db="EMBL/GenBank/DDBJ databases">
        <authorList>
            <person name="Cao W.R."/>
        </authorList>
    </citation>
    <scope>NUCLEOTIDE SEQUENCE [LARGE SCALE GENOMIC DNA]</scope>
    <source>
        <strain evidence="2 3">B1Z28</strain>
    </source>
</reference>
<protein>
    <submittedName>
        <fullName evidence="2">Type I secretion protein</fullName>
    </submittedName>
</protein>
<keyword evidence="3" id="KW-1185">Reference proteome</keyword>